<organism evidence="2 3">
    <name type="scientific">Hydnum rufescens UP504</name>
    <dbReference type="NCBI Taxonomy" id="1448309"/>
    <lineage>
        <taxon>Eukaryota</taxon>
        <taxon>Fungi</taxon>
        <taxon>Dikarya</taxon>
        <taxon>Basidiomycota</taxon>
        <taxon>Agaricomycotina</taxon>
        <taxon>Agaricomycetes</taxon>
        <taxon>Cantharellales</taxon>
        <taxon>Hydnaceae</taxon>
        <taxon>Hydnum</taxon>
    </lineage>
</organism>
<accession>A0A9P6DY00</accession>
<dbReference type="InterPro" id="IPR040976">
    <property type="entry name" value="Pkinase_fungal"/>
</dbReference>
<dbReference type="Pfam" id="PF17667">
    <property type="entry name" value="Pkinase_fungal"/>
    <property type="match status" value="1"/>
</dbReference>
<dbReference type="EMBL" id="MU128950">
    <property type="protein sequence ID" value="KAF9515424.1"/>
    <property type="molecule type" value="Genomic_DNA"/>
</dbReference>
<comment type="caution">
    <text evidence="2">The sequence shown here is derived from an EMBL/GenBank/DDBJ whole genome shotgun (WGS) entry which is preliminary data.</text>
</comment>
<evidence type="ECO:0000259" key="1">
    <source>
        <dbReference type="Pfam" id="PF17667"/>
    </source>
</evidence>
<feature type="non-terminal residue" evidence="2">
    <location>
        <position position="1"/>
    </location>
</feature>
<reference evidence="2" key="1">
    <citation type="journal article" date="2020" name="Nat. Commun.">
        <title>Large-scale genome sequencing of mycorrhizal fungi provides insights into the early evolution of symbiotic traits.</title>
        <authorList>
            <person name="Miyauchi S."/>
            <person name="Kiss E."/>
            <person name="Kuo A."/>
            <person name="Drula E."/>
            <person name="Kohler A."/>
            <person name="Sanchez-Garcia M."/>
            <person name="Morin E."/>
            <person name="Andreopoulos B."/>
            <person name="Barry K.W."/>
            <person name="Bonito G."/>
            <person name="Buee M."/>
            <person name="Carver A."/>
            <person name="Chen C."/>
            <person name="Cichocki N."/>
            <person name="Clum A."/>
            <person name="Culley D."/>
            <person name="Crous P.W."/>
            <person name="Fauchery L."/>
            <person name="Girlanda M."/>
            <person name="Hayes R.D."/>
            <person name="Keri Z."/>
            <person name="LaButti K."/>
            <person name="Lipzen A."/>
            <person name="Lombard V."/>
            <person name="Magnuson J."/>
            <person name="Maillard F."/>
            <person name="Murat C."/>
            <person name="Nolan M."/>
            <person name="Ohm R.A."/>
            <person name="Pangilinan J."/>
            <person name="Pereira M.F."/>
            <person name="Perotto S."/>
            <person name="Peter M."/>
            <person name="Pfister S."/>
            <person name="Riley R."/>
            <person name="Sitrit Y."/>
            <person name="Stielow J.B."/>
            <person name="Szollosi G."/>
            <person name="Zifcakova L."/>
            <person name="Stursova M."/>
            <person name="Spatafora J.W."/>
            <person name="Tedersoo L."/>
            <person name="Vaario L.M."/>
            <person name="Yamada A."/>
            <person name="Yan M."/>
            <person name="Wang P."/>
            <person name="Xu J."/>
            <person name="Bruns T."/>
            <person name="Baldrian P."/>
            <person name="Vilgalys R."/>
            <person name="Dunand C."/>
            <person name="Henrissat B."/>
            <person name="Grigoriev I.V."/>
            <person name="Hibbett D."/>
            <person name="Nagy L.G."/>
            <person name="Martin F.M."/>
        </authorList>
    </citation>
    <scope>NUCLEOTIDE SEQUENCE</scope>
    <source>
        <strain evidence="2">UP504</strain>
    </source>
</reference>
<feature type="domain" description="Fungal-type protein kinase" evidence="1">
    <location>
        <begin position="2"/>
        <end position="139"/>
    </location>
</feature>
<name>A0A9P6DY00_9AGAM</name>
<gene>
    <name evidence="2" type="ORF">BS47DRAFT_1293887</name>
</gene>
<dbReference type="OrthoDB" id="3271139at2759"/>
<evidence type="ECO:0000313" key="3">
    <source>
        <dbReference type="Proteomes" id="UP000886523"/>
    </source>
</evidence>
<keyword evidence="3" id="KW-1185">Reference proteome</keyword>
<dbReference type="AlphaFoldDB" id="A0A9P6DY00"/>
<sequence>YGMTIENTTTRVWFCCQSSVIVSMPFNFISEPEALVELFAAFAFANRRSLSFDPTVMHPPGDLTQFIIMVHPHDSKKPRRFHTRQIILLFGAEPLQGPGTHVFEAIEVDEGGKEKGNSVFLRDIWIDHDHLREGAILTQL</sequence>
<protein>
    <recommendedName>
        <fullName evidence="1">Fungal-type protein kinase domain-containing protein</fullName>
    </recommendedName>
</protein>
<dbReference type="Proteomes" id="UP000886523">
    <property type="component" value="Unassembled WGS sequence"/>
</dbReference>
<evidence type="ECO:0000313" key="2">
    <source>
        <dbReference type="EMBL" id="KAF9515424.1"/>
    </source>
</evidence>
<proteinExistence type="predicted"/>